<dbReference type="AlphaFoldDB" id="A0A371D649"/>
<evidence type="ECO:0000313" key="2">
    <source>
        <dbReference type="Proteomes" id="UP000256964"/>
    </source>
</evidence>
<dbReference type="EMBL" id="KZ857414">
    <property type="protein sequence ID" value="RDX48011.1"/>
    <property type="molecule type" value="Genomic_DNA"/>
</dbReference>
<evidence type="ECO:0000313" key="1">
    <source>
        <dbReference type="EMBL" id="RDX48011.1"/>
    </source>
</evidence>
<gene>
    <name evidence="1" type="ORF">OH76DRAFT_1405246</name>
</gene>
<sequence>MSELWKTIETDLSSMPSSGRGMSTLPASTLITGTAETFHIARFSESTSCTTQRPATRCYRTYFVLLSNDAGHVTAWSPNAIHGALPGDTVTGSGPSRTPTDLARVTSRIARILLPPSSSHTFSCLLTYVPCTPYKTAGSARHGSRTCNSKFPARRTEFRVGRLSSKGGLACGRRHVQNGAVDVKPSVILSLIP</sequence>
<keyword evidence="2" id="KW-1185">Reference proteome</keyword>
<protein>
    <submittedName>
        <fullName evidence="1">Uncharacterized protein</fullName>
    </submittedName>
</protein>
<organism evidence="1 2">
    <name type="scientific">Lentinus brumalis</name>
    <dbReference type="NCBI Taxonomy" id="2498619"/>
    <lineage>
        <taxon>Eukaryota</taxon>
        <taxon>Fungi</taxon>
        <taxon>Dikarya</taxon>
        <taxon>Basidiomycota</taxon>
        <taxon>Agaricomycotina</taxon>
        <taxon>Agaricomycetes</taxon>
        <taxon>Polyporales</taxon>
        <taxon>Polyporaceae</taxon>
        <taxon>Lentinus</taxon>
    </lineage>
</organism>
<proteinExistence type="predicted"/>
<accession>A0A371D649</accession>
<name>A0A371D649_9APHY</name>
<dbReference type="Proteomes" id="UP000256964">
    <property type="component" value="Unassembled WGS sequence"/>
</dbReference>
<reference evidence="1 2" key="1">
    <citation type="journal article" date="2018" name="Biotechnol. Biofuels">
        <title>Integrative visual omics of the white-rot fungus Polyporus brumalis exposes the biotechnological potential of its oxidative enzymes for delignifying raw plant biomass.</title>
        <authorList>
            <person name="Miyauchi S."/>
            <person name="Rancon A."/>
            <person name="Drula E."/>
            <person name="Hage H."/>
            <person name="Chaduli D."/>
            <person name="Favel A."/>
            <person name="Grisel S."/>
            <person name="Henrissat B."/>
            <person name="Herpoel-Gimbert I."/>
            <person name="Ruiz-Duenas F.J."/>
            <person name="Chevret D."/>
            <person name="Hainaut M."/>
            <person name="Lin J."/>
            <person name="Wang M."/>
            <person name="Pangilinan J."/>
            <person name="Lipzen A."/>
            <person name="Lesage-Meessen L."/>
            <person name="Navarro D."/>
            <person name="Riley R."/>
            <person name="Grigoriev I.V."/>
            <person name="Zhou S."/>
            <person name="Raouche S."/>
            <person name="Rosso M.N."/>
        </authorList>
    </citation>
    <scope>NUCLEOTIDE SEQUENCE [LARGE SCALE GENOMIC DNA]</scope>
    <source>
        <strain evidence="1 2">BRFM 1820</strain>
    </source>
</reference>